<sequence>MNTAIQTEGSAGQADGTSRLAPATQSKTPPVSAVSEFTGLVGVFGLLAATFAAIYFDTALMQSIQLLLAGAALPMIASSILLDRVHLRASTGLDYGLRRDTSEVASITVTKTLGLGVTLFVIAMAYQIIPTYSTSDYELVRALTLSFFPVLWILSPAYIAFTTRHMVEPRDELWHVGKLVTLQFSAVDPEKIKDHCRAWLVKGFFLAFMLTVLPKIVDFVINANLEAYFANSVSIVLYLVQVSFLVDVCIGAIGYFCTFRVLDSHIRTANPFLSGWIAALACYPPFALMATGGPLDYRTGTQSWTVWLSDQPVLLSVWGGAILLLAIIYAWATAAFGLRFSNLTHRGIITTGPFRYFKHPAYLSKNIMWWMIHLPFLSDIGSTAALQSCILLLGVNALYYVRAKTEEKHLMADEDYRAYAGWIAANGLFARLRMRNRRQKQ</sequence>
<protein>
    <recommendedName>
        <fullName evidence="9">Isoprenylcysteine carboxyl methyltransferase (ICMT) family protein</fullName>
    </recommendedName>
</protein>
<feature type="transmembrane region" description="Helical" evidence="6">
    <location>
        <begin position="237"/>
        <end position="261"/>
    </location>
</feature>
<keyword evidence="2 6" id="KW-0812">Transmembrane</keyword>
<gene>
    <name evidence="7" type="ORF">RUE5091_02950</name>
</gene>
<evidence type="ECO:0000256" key="3">
    <source>
        <dbReference type="ARBA" id="ARBA00022989"/>
    </source>
</evidence>
<feature type="region of interest" description="Disordered" evidence="5">
    <location>
        <begin position="1"/>
        <end position="30"/>
    </location>
</feature>
<evidence type="ECO:0000256" key="2">
    <source>
        <dbReference type="ARBA" id="ARBA00022692"/>
    </source>
</evidence>
<feature type="transmembrane region" description="Helical" evidence="6">
    <location>
        <begin position="62"/>
        <end position="83"/>
    </location>
</feature>
<dbReference type="GO" id="GO:0016020">
    <property type="term" value="C:membrane"/>
    <property type="evidence" value="ECO:0007669"/>
    <property type="project" value="UniProtKB-SubCell"/>
</dbReference>
<organism evidence="7 8">
    <name type="scientific">Ruegeria denitrificans</name>
    <dbReference type="NCBI Taxonomy" id="1715692"/>
    <lineage>
        <taxon>Bacteria</taxon>
        <taxon>Pseudomonadati</taxon>
        <taxon>Pseudomonadota</taxon>
        <taxon>Alphaproteobacteria</taxon>
        <taxon>Rhodobacterales</taxon>
        <taxon>Roseobacteraceae</taxon>
        <taxon>Ruegeria</taxon>
    </lineage>
</organism>
<dbReference type="InterPro" id="IPR007269">
    <property type="entry name" value="ICMT_MeTrfase"/>
</dbReference>
<feature type="compositionally biased region" description="Polar residues" evidence="5">
    <location>
        <begin position="1"/>
        <end position="10"/>
    </location>
</feature>
<evidence type="ECO:0000313" key="8">
    <source>
        <dbReference type="Proteomes" id="UP000051260"/>
    </source>
</evidence>
<comment type="subcellular location">
    <subcellularLocation>
        <location evidence="1">Membrane</location>
        <topology evidence="1">Multi-pass membrane protein</topology>
    </subcellularLocation>
</comment>
<dbReference type="AlphaFoldDB" id="A0A0P1IK79"/>
<evidence type="ECO:0000256" key="6">
    <source>
        <dbReference type="SAM" id="Phobius"/>
    </source>
</evidence>
<keyword evidence="8" id="KW-1185">Reference proteome</keyword>
<feature type="transmembrane region" description="Helical" evidence="6">
    <location>
        <begin position="37"/>
        <end position="56"/>
    </location>
</feature>
<feature type="transmembrane region" description="Helical" evidence="6">
    <location>
        <begin position="315"/>
        <end position="338"/>
    </location>
</feature>
<feature type="transmembrane region" description="Helical" evidence="6">
    <location>
        <begin position="273"/>
        <end position="295"/>
    </location>
</feature>
<reference evidence="8" key="1">
    <citation type="submission" date="2015-09" db="EMBL/GenBank/DDBJ databases">
        <authorList>
            <person name="Rodrigo-Torres L."/>
            <person name="Arahal D.R."/>
        </authorList>
    </citation>
    <scope>NUCLEOTIDE SEQUENCE [LARGE SCALE GENOMIC DNA]</scope>
    <source>
        <strain evidence="8">CECT 5091</strain>
    </source>
</reference>
<keyword evidence="3 6" id="KW-1133">Transmembrane helix</keyword>
<name>A0A0P1IK79_9RHOB</name>
<dbReference type="Pfam" id="PF04140">
    <property type="entry name" value="ICMT"/>
    <property type="match status" value="1"/>
</dbReference>
<evidence type="ECO:0000256" key="1">
    <source>
        <dbReference type="ARBA" id="ARBA00004141"/>
    </source>
</evidence>
<dbReference type="Proteomes" id="UP000051260">
    <property type="component" value="Unassembled WGS sequence"/>
</dbReference>
<feature type="transmembrane region" description="Helical" evidence="6">
    <location>
        <begin position="104"/>
        <end position="129"/>
    </location>
</feature>
<evidence type="ECO:0000256" key="4">
    <source>
        <dbReference type="ARBA" id="ARBA00023136"/>
    </source>
</evidence>
<feature type="transmembrane region" description="Helical" evidence="6">
    <location>
        <begin position="199"/>
        <end position="217"/>
    </location>
</feature>
<proteinExistence type="predicted"/>
<evidence type="ECO:0008006" key="9">
    <source>
        <dbReference type="Google" id="ProtNLM"/>
    </source>
</evidence>
<evidence type="ECO:0000256" key="5">
    <source>
        <dbReference type="SAM" id="MobiDB-lite"/>
    </source>
</evidence>
<accession>A0A0P1IK79</accession>
<dbReference type="EMBL" id="CYUD01000009">
    <property type="protein sequence ID" value="CUK07475.1"/>
    <property type="molecule type" value="Genomic_DNA"/>
</dbReference>
<dbReference type="RefSeq" id="WP_058282635.1">
    <property type="nucleotide sequence ID" value="NZ_CYUD01000009.1"/>
</dbReference>
<dbReference type="OrthoDB" id="7388137at2"/>
<dbReference type="Gene3D" id="1.20.120.1630">
    <property type="match status" value="1"/>
</dbReference>
<keyword evidence="4 6" id="KW-0472">Membrane</keyword>
<dbReference type="STRING" id="1715692.RUE5091_02950"/>
<dbReference type="GO" id="GO:0004671">
    <property type="term" value="F:protein C-terminal S-isoprenylcysteine carboxyl O-methyltransferase activity"/>
    <property type="evidence" value="ECO:0007669"/>
    <property type="project" value="InterPro"/>
</dbReference>
<feature type="transmembrane region" description="Helical" evidence="6">
    <location>
        <begin position="141"/>
        <end position="161"/>
    </location>
</feature>
<evidence type="ECO:0000313" key="7">
    <source>
        <dbReference type="EMBL" id="CUK07475.1"/>
    </source>
</evidence>